<keyword evidence="4" id="KW-1185">Reference proteome</keyword>
<feature type="compositionally biased region" description="Basic and acidic residues" evidence="1">
    <location>
        <begin position="163"/>
        <end position="180"/>
    </location>
</feature>
<sequence>MTPVLAHTPVLETERLILRAPQASDFPVLAPFVMSDRAKYIGGGADKDIGHAWRILAILSGHWHLRGFGIFVLEDKSSGLPIGSAGPWYPEGWPEKELSWTVWTPEAEGKGYAYEAMLELRRHAWNDLGWSTAVSYIDPENTRSIALAKRLGCVLDPAAAGPKPDEPVHVYRHPTPEART</sequence>
<evidence type="ECO:0000313" key="3">
    <source>
        <dbReference type="EMBL" id="RMA43994.1"/>
    </source>
</evidence>
<dbReference type="InterPro" id="IPR016181">
    <property type="entry name" value="Acyl_CoA_acyltransferase"/>
</dbReference>
<protein>
    <submittedName>
        <fullName evidence="3">N-acetyltransferase</fullName>
    </submittedName>
</protein>
<dbReference type="PANTHER" id="PTHR43792:SF1">
    <property type="entry name" value="N-ACETYLTRANSFERASE DOMAIN-CONTAINING PROTEIN"/>
    <property type="match status" value="1"/>
</dbReference>
<dbReference type="Gene3D" id="3.40.630.30">
    <property type="match status" value="1"/>
</dbReference>
<accession>A0A3L9Y5D8</accession>
<name>A0A3L9Y5D8_9RHOB</name>
<dbReference type="RefSeq" id="WP_121896584.1">
    <property type="nucleotide sequence ID" value="NZ_RCNT01000001.1"/>
</dbReference>
<dbReference type="AlphaFoldDB" id="A0A3L9Y5D8"/>
<feature type="region of interest" description="Disordered" evidence="1">
    <location>
        <begin position="159"/>
        <end position="180"/>
    </location>
</feature>
<dbReference type="InterPro" id="IPR051531">
    <property type="entry name" value="N-acetyltransferase"/>
</dbReference>
<evidence type="ECO:0000256" key="1">
    <source>
        <dbReference type="SAM" id="MobiDB-lite"/>
    </source>
</evidence>
<reference evidence="3 4" key="1">
    <citation type="submission" date="2018-10" db="EMBL/GenBank/DDBJ databases">
        <authorList>
            <person name="Jung H.S."/>
            <person name="Jeon C.O."/>
        </authorList>
    </citation>
    <scope>NUCLEOTIDE SEQUENCE [LARGE SCALE GENOMIC DNA]</scope>
    <source>
        <strain evidence="3 4">MA-7-27</strain>
    </source>
</reference>
<dbReference type="PANTHER" id="PTHR43792">
    <property type="entry name" value="GNAT FAMILY, PUTATIVE (AFU_ORTHOLOGUE AFUA_3G00765)-RELATED-RELATED"/>
    <property type="match status" value="1"/>
</dbReference>
<organism evidence="3 4">
    <name type="scientific">Rhodophyticola porphyridii</name>
    <dbReference type="NCBI Taxonomy" id="1852017"/>
    <lineage>
        <taxon>Bacteria</taxon>
        <taxon>Pseudomonadati</taxon>
        <taxon>Pseudomonadota</taxon>
        <taxon>Alphaproteobacteria</taxon>
        <taxon>Rhodobacterales</taxon>
        <taxon>Roseobacteraceae</taxon>
        <taxon>Rhodophyticola</taxon>
    </lineage>
</organism>
<evidence type="ECO:0000259" key="2">
    <source>
        <dbReference type="Pfam" id="PF13302"/>
    </source>
</evidence>
<dbReference type="GO" id="GO:0016747">
    <property type="term" value="F:acyltransferase activity, transferring groups other than amino-acyl groups"/>
    <property type="evidence" value="ECO:0007669"/>
    <property type="project" value="InterPro"/>
</dbReference>
<dbReference type="OrthoDB" id="6293260at2"/>
<dbReference type="Pfam" id="PF13302">
    <property type="entry name" value="Acetyltransf_3"/>
    <property type="match status" value="1"/>
</dbReference>
<dbReference type="SUPFAM" id="SSF55729">
    <property type="entry name" value="Acyl-CoA N-acyltransferases (Nat)"/>
    <property type="match status" value="1"/>
</dbReference>
<feature type="domain" description="N-acetyltransferase" evidence="2">
    <location>
        <begin position="15"/>
        <end position="153"/>
    </location>
</feature>
<comment type="caution">
    <text evidence="3">The sequence shown here is derived from an EMBL/GenBank/DDBJ whole genome shotgun (WGS) entry which is preliminary data.</text>
</comment>
<keyword evidence="3" id="KW-0808">Transferase</keyword>
<proteinExistence type="predicted"/>
<dbReference type="InterPro" id="IPR000182">
    <property type="entry name" value="GNAT_dom"/>
</dbReference>
<evidence type="ECO:0000313" key="4">
    <source>
        <dbReference type="Proteomes" id="UP000281343"/>
    </source>
</evidence>
<dbReference type="EMBL" id="RCNT01000001">
    <property type="protein sequence ID" value="RMA43994.1"/>
    <property type="molecule type" value="Genomic_DNA"/>
</dbReference>
<gene>
    <name evidence="3" type="ORF">D9R08_03520</name>
</gene>
<dbReference type="Proteomes" id="UP000281343">
    <property type="component" value="Unassembled WGS sequence"/>
</dbReference>